<dbReference type="InterPro" id="IPR020994">
    <property type="entry name" value="Uncharacterised_Ca-bd_CcbP"/>
</dbReference>
<evidence type="ECO:0000313" key="1">
    <source>
        <dbReference type="EMBL" id="MBJ7599337.1"/>
    </source>
</evidence>
<comment type="caution">
    <text evidence="1">The sequence shown here is derived from an EMBL/GenBank/DDBJ whole genome shotgun (WGS) entry which is preliminary data.</text>
</comment>
<name>A0A934K2J5_9BACT</name>
<gene>
    <name evidence="1" type="ORF">JF922_14830</name>
</gene>
<protein>
    <recommendedName>
        <fullName evidence="3">Calcium-binding protein</fullName>
    </recommendedName>
</protein>
<dbReference type="Pfam" id="PF11535">
    <property type="entry name" value="Calci_bind_CcbP"/>
    <property type="match status" value="1"/>
</dbReference>
<sequence>MIEEATVDCYDESEQLTGWFTMIEENLEVPFESRVLGVQVTVERIDQDRDDRIVAICRRGGETQPVPILNVPLPSPLPRGSEWIEAFRRWLEHG</sequence>
<accession>A0A934K2J5</accession>
<evidence type="ECO:0008006" key="3">
    <source>
        <dbReference type="Google" id="ProtNLM"/>
    </source>
</evidence>
<reference evidence="1" key="1">
    <citation type="submission" date="2020-10" db="EMBL/GenBank/DDBJ databases">
        <title>Ca. Dormibacterota MAGs.</title>
        <authorList>
            <person name="Montgomery K."/>
        </authorList>
    </citation>
    <scope>NUCLEOTIDE SEQUENCE [LARGE SCALE GENOMIC DNA]</scope>
    <source>
        <strain evidence="1">SC8812_S17_10</strain>
    </source>
</reference>
<organism evidence="1 2">
    <name type="scientific">Candidatus Nephthysia bennettiae</name>
    <dbReference type="NCBI Taxonomy" id="3127016"/>
    <lineage>
        <taxon>Bacteria</taxon>
        <taxon>Bacillati</taxon>
        <taxon>Candidatus Dormiibacterota</taxon>
        <taxon>Candidatus Dormibacteria</taxon>
        <taxon>Candidatus Dormibacterales</taxon>
        <taxon>Candidatus Dormibacteraceae</taxon>
        <taxon>Candidatus Nephthysia</taxon>
    </lineage>
</organism>
<evidence type="ECO:0000313" key="2">
    <source>
        <dbReference type="Proteomes" id="UP000612893"/>
    </source>
</evidence>
<proteinExistence type="predicted"/>
<dbReference type="EMBL" id="JAEKNR010000148">
    <property type="protein sequence ID" value="MBJ7599337.1"/>
    <property type="molecule type" value="Genomic_DNA"/>
</dbReference>
<keyword evidence="2" id="KW-1185">Reference proteome</keyword>
<dbReference type="AlphaFoldDB" id="A0A934K2J5"/>
<dbReference type="Proteomes" id="UP000612893">
    <property type="component" value="Unassembled WGS sequence"/>
</dbReference>